<dbReference type="GO" id="GO:0006310">
    <property type="term" value="P:DNA recombination"/>
    <property type="evidence" value="ECO:0007669"/>
    <property type="project" value="InterPro"/>
</dbReference>
<dbReference type="GO" id="GO:0000287">
    <property type="term" value="F:magnesium ion binding"/>
    <property type="evidence" value="ECO:0007669"/>
    <property type="project" value="InterPro"/>
</dbReference>
<dbReference type="Proteomes" id="UP000183447">
    <property type="component" value="Unassembled WGS sequence"/>
</dbReference>
<keyword evidence="2" id="KW-1185">Reference proteome</keyword>
<dbReference type="OrthoDB" id="7172959at2"/>
<organism evidence="1 2">
    <name type="scientific">Devosia enhydra</name>
    <dbReference type="NCBI Taxonomy" id="665118"/>
    <lineage>
        <taxon>Bacteria</taxon>
        <taxon>Pseudomonadati</taxon>
        <taxon>Pseudomonadota</taxon>
        <taxon>Alphaproteobacteria</taxon>
        <taxon>Hyphomicrobiales</taxon>
        <taxon>Devosiaceae</taxon>
        <taxon>Devosia</taxon>
    </lineage>
</organism>
<gene>
    <name evidence="1" type="ORF">SAMN02983003_0642</name>
</gene>
<protein>
    <submittedName>
        <fullName evidence="1">Holliday junction resolvase RusA (Prophage-encoded endonuclease)</fullName>
    </submittedName>
</protein>
<dbReference type="InterPro" id="IPR008822">
    <property type="entry name" value="Endonuclease_RusA-like"/>
</dbReference>
<keyword evidence="1" id="KW-0540">Nuclease</keyword>
<dbReference type="STRING" id="665118.SAMN02983003_0642"/>
<reference evidence="1 2" key="1">
    <citation type="submission" date="2016-11" db="EMBL/GenBank/DDBJ databases">
        <authorList>
            <person name="Jaros S."/>
            <person name="Januszkiewicz K."/>
            <person name="Wedrychowicz H."/>
        </authorList>
    </citation>
    <scope>NUCLEOTIDE SEQUENCE [LARGE SCALE GENOMIC DNA]</scope>
    <source>
        <strain evidence="1 2">ATCC 23634</strain>
    </source>
</reference>
<evidence type="ECO:0000313" key="1">
    <source>
        <dbReference type="EMBL" id="SFZ81700.1"/>
    </source>
</evidence>
<dbReference type="SUPFAM" id="SSF103084">
    <property type="entry name" value="Holliday junction resolvase RusA"/>
    <property type="match status" value="1"/>
</dbReference>
<dbReference type="InterPro" id="IPR036614">
    <property type="entry name" value="RusA-like_sf"/>
</dbReference>
<keyword evidence="1" id="KW-0378">Hydrolase</keyword>
<proteinExistence type="predicted"/>
<keyword evidence="1" id="KW-0255">Endonuclease</keyword>
<sequence>MPATMVTPATITVATSNLALAAVEQLKGLARAGLFSLWIGGKPVPAGRPRVTRWGTYYPKSYTTWIKSAQPAIEAMPTVPLKGNVALVVEVNCPAPKKTDHTAPMGDVDNFAKGPMDLITKLGKSWLDDRQIVSLTVVKRWVGKGEEPGFRLWWCEVNENDEGLDPID</sequence>
<evidence type="ECO:0000313" key="2">
    <source>
        <dbReference type="Proteomes" id="UP000183447"/>
    </source>
</evidence>
<dbReference type="EMBL" id="FPKU01000001">
    <property type="protein sequence ID" value="SFZ81700.1"/>
    <property type="molecule type" value="Genomic_DNA"/>
</dbReference>
<dbReference type="GO" id="GO:0006281">
    <property type="term" value="P:DNA repair"/>
    <property type="evidence" value="ECO:0007669"/>
    <property type="project" value="InterPro"/>
</dbReference>
<dbReference type="GO" id="GO:0004519">
    <property type="term" value="F:endonuclease activity"/>
    <property type="evidence" value="ECO:0007669"/>
    <property type="project" value="UniProtKB-KW"/>
</dbReference>
<dbReference type="RefSeq" id="WP_084603217.1">
    <property type="nucleotide sequence ID" value="NZ_FPKU01000001.1"/>
</dbReference>
<dbReference type="Gene3D" id="3.30.1330.70">
    <property type="entry name" value="Holliday junction resolvase RusA"/>
    <property type="match status" value="1"/>
</dbReference>
<dbReference type="AlphaFoldDB" id="A0A1K2HU65"/>
<dbReference type="Pfam" id="PF05866">
    <property type="entry name" value="RusA"/>
    <property type="match status" value="1"/>
</dbReference>
<name>A0A1K2HU65_9HYPH</name>
<accession>A0A1K2HU65</accession>